<reference evidence="2 3" key="1">
    <citation type="journal article" date="2016" name="Front. Microbiol.">
        <title>Fuerstia marisgermanicae gen. nov., sp. nov., an Unusual Member of the Phylum Planctomycetes from the German Wadden Sea.</title>
        <authorList>
            <person name="Kohn T."/>
            <person name="Heuer A."/>
            <person name="Jogler M."/>
            <person name="Vollmers J."/>
            <person name="Boedeker C."/>
            <person name="Bunk B."/>
            <person name="Rast P."/>
            <person name="Borchert D."/>
            <person name="Glockner I."/>
            <person name="Freese H.M."/>
            <person name="Klenk H.P."/>
            <person name="Overmann J."/>
            <person name="Kaster A.K."/>
            <person name="Rohde M."/>
            <person name="Wiegand S."/>
            <person name="Jogler C."/>
        </authorList>
    </citation>
    <scope>NUCLEOTIDE SEQUENCE [LARGE SCALE GENOMIC DNA]</scope>
    <source>
        <strain evidence="2 3">NH11</strain>
    </source>
</reference>
<keyword evidence="1" id="KW-0812">Transmembrane</keyword>
<proteinExistence type="predicted"/>
<feature type="transmembrane region" description="Helical" evidence="1">
    <location>
        <begin position="90"/>
        <end position="109"/>
    </location>
</feature>
<sequence>MIMQTGRTSECRTKSVRKLSSRQRPHAVTLRYRVQGYRVLPEEVQPVRKVAINPEPTSARRTRWVSRVVDLFFSRQPWHPPNRKGYPKRWWVHLLTIVTVYAAAAVAVACL</sequence>
<gene>
    <name evidence="2" type="ORF">Fuma_01904</name>
</gene>
<name>A0A1P8WE16_9PLAN</name>
<protein>
    <submittedName>
        <fullName evidence="2">Uncharacterized protein</fullName>
    </submittedName>
</protein>
<keyword evidence="3" id="KW-1185">Reference proteome</keyword>
<organism evidence="2 3">
    <name type="scientific">Fuerstiella marisgermanici</name>
    <dbReference type="NCBI Taxonomy" id="1891926"/>
    <lineage>
        <taxon>Bacteria</taxon>
        <taxon>Pseudomonadati</taxon>
        <taxon>Planctomycetota</taxon>
        <taxon>Planctomycetia</taxon>
        <taxon>Planctomycetales</taxon>
        <taxon>Planctomycetaceae</taxon>
        <taxon>Fuerstiella</taxon>
    </lineage>
</organism>
<evidence type="ECO:0000313" key="3">
    <source>
        <dbReference type="Proteomes" id="UP000187735"/>
    </source>
</evidence>
<evidence type="ECO:0000256" key="1">
    <source>
        <dbReference type="SAM" id="Phobius"/>
    </source>
</evidence>
<keyword evidence="1" id="KW-1133">Transmembrane helix</keyword>
<keyword evidence="1" id="KW-0472">Membrane</keyword>
<dbReference type="Proteomes" id="UP000187735">
    <property type="component" value="Chromosome"/>
</dbReference>
<evidence type="ECO:0000313" key="2">
    <source>
        <dbReference type="EMBL" id="APZ92294.1"/>
    </source>
</evidence>
<dbReference type="AlphaFoldDB" id="A0A1P8WE16"/>
<dbReference type="EMBL" id="CP017641">
    <property type="protein sequence ID" value="APZ92294.1"/>
    <property type="molecule type" value="Genomic_DNA"/>
</dbReference>
<dbReference type="KEGG" id="fmr:Fuma_01904"/>
<dbReference type="RefSeq" id="WP_145944081.1">
    <property type="nucleotide sequence ID" value="NZ_CP017641.1"/>
</dbReference>
<dbReference type="STRING" id="1891926.Fuma_01904"/>
<accession>A0A1P8WE16</accession>